<dbReference type="AlphaFoldDB" id="K5WDL4"/>
<evidence type="ECO:0000256" key="8">
    <source>
        <dbReference type="ARBA" id="ARBA00023136"/>
    </source>
</evidence>
<dbReference type="GO" id="GO:0016020">
    <property type="term" value="C:membrane"/>
    <property type="evidence" value="ECO:0007669"/>
    <property type="project" value="UniProtKB-SubCell"/>
</dbReference>
<dbReference type="InterPro" id="IPR053951">
    <property type="entry name" value="K_trans_N"/>
</dbReference>
<keyword evidence="5" id="KW-0630">Potassium</keyword>
<keyword evidence="8 9" id="KW-0472">Membrane</keyword>
<dbReference type="InterPro" id="IPR053952">
    <property type="entry name" value="K_trans_C"/>
</dbReference>
<accession>K5WDL4</accession>
<evidence type="ECO:0000256" key="2">
    <source>
        <dbReference type="ARBA" id="ARBA00022448"/>
    </source>
</evidence>
<feature type="transmembrane region" description="Helical" evidence="9">
    <location>
        <begin position="119"/>
        <end position="139"/>
    </location>
</feature>
<evidence type="ECO:0000256" key="1">
    <source>
        <dbReference type="ARBA" id="ARBA00004141"/>
    </source>
</evidence>
<dbReference type="Pfam" id="PF22776">
    <property type="entry name" value="K_trans_C"/>
    <property type="match status" value="1"/>
</dbReference>
<sequence>ARLISDGETVITNIFYNSIPGPSKGGLFWVIYVFAILATLIASQALITASFSLIQQLINMRNLPAFRMVYTSEKTQGQVYIPIVNWALMIVVVVVVAAFKSSTALTNAYGHVHLFPSSGFAVATVMITTTVLISIQFKYVKGLSGWLGLLFFLTFGFFDGLFWGAAVRKVPHGAWVPLMIGLIILSSILFWTWTKRLEDDFDGSTRENLRHVILCREEDEVDEKASTSSEDRTMYEATGHVVIASERPKDNIPRFILTRQQSHDSTTGHHKAGQTKKPLARIPTCAVFHKLTTGRGVPHSFSSFLRHWPALPRLVIFLSVQVLHVARVPPSERYFVTRVRSIEGFYGVTYCLGFRDDFDVQITEIVDRICDLETRANPEGSVALLQEIRSVAESYTHIVPHYMVRSRNKPGGKLRWVQNWVRRLLVEEIYQRLSTMFPETANWLGSTDEIIHVGVHATI</sequence>
<evidence type="ECO:0000256" key="9">
    <source>
        <dbReference type="SAM" id="Phobius"/>
    </source>
</evidence>
<feature type="non-terminal residue" evidence="12">
    <location>
        <position position="1"/>
    </location>
</feature>
<keyword evidence="3" id="KW-0633">Potassium transport</keyword>
<comment type="subcellular location">
    <subcellularLocation>
        <location evidence="1">Membrane</location>
        <topology evidence="1">Multi-pass membrane protein</topology>
    </subcellularLocation>
</comment>
<dbReference type="RefSeq" id="XP_007403186.1">
    <property type="nucleotide sequence ID" value="XM_007403124.1"/>
</dbReference>
<evidence type="ECO:0000256" key="5">
    <source>
        <dbReference type="ARBA" id="ARBA00022958"/>
    </source>
</evidence>
<evidence type="ECO:0000256" key="6">
    <source>
        <dbReference type="ARBA" id="ARBA00022989"/>
    </source>
</evidence>
<evidence type="ECO:0000256" key="4">
    <source>
        <dbReference type="ARBA" id="ARBA00022692"/>
    </source>
</evidence>
<dbReference type="OrthoDB" id="504708at2759"/>
<proteinExistence type="predicted"/>
<evidence type="ECO:0000259" key="10">
    <source>
        <dbReference type="Pfam" id="PF02705"/>
    </source>
</evidence>
<feature type="transmembrane region" description="Helical" evidence="9">
    <location>
        <begin position="146"/>
        <end position="166"/>
    </location>
</feature>
<protein>
    <recommendedName>
        <fullName evidence="14">Potassium transporter</fullName>
    </recommendedName>
</protein>
<keyword evidence="6 9" id="KW-1133">Transmembrane helix</keyword>
<dbReference type="GeneID" id="18912054"/>
<evidence type="ECO:0000259" key="11">
    <source>
        <dbReference type="Pfam" id="PF22776"/>
    </source>
</evidence>
<feature type="domain" description="K+ potassium transporter integral membrane" evidence="10">
    <location>
        <begin position="6"/>
        <end position="211"/>
    </location>
</feature>
<feature type="transmembrane region" description="Helical" evidence="9">
    <location>
        <begin position="29"/>
        <end position="58"/>
    </location>
</feature>
<keyword evidence="4 9" id="KW-0812">Transmembrane</keyword>
<evidence type="ECO:0008006" key="14">
    <source>
        <dbReference type="Google" id="ProtNLM"/>
    </source>
</evidence>
<keyword evidence="2" id="KW-0813">Transport</keyword>
<dbReference type="HOGENOM" id="CLU_596630_0_0_1"/>
<dbReference type="Proteomes" id="UP000008370">
    <property type="component" value="Unassembled WGS sequence"/>
</dbReference>
<feature type="transmembrane region" description="Helical" evidence="9">
    <location>
        <begin position="172"/>
        <end position="193"/>
    </location>
</feature>
<evidence type="ECO:0000313" key="13">
    <source>
        <dbReference type="Proteomes" id="UP000008370"/>
    </source>
</evidence>
<organism evidence="12 13">
    <name type="scientific">Phanerochaete carnosa (strain HHB-10118-sp)</name>
    <name type="common">White-rot fungus</name>
    <name type="synonym">Peniophora carnosa</name>
    <dbReference type="NCBI Taxonomy" id="650164"/>
    <lineage>
        <taxon>Eukaryota</taxon>
        <taxon>Fungi</taxon>
        <taxon>Dikarya</taxon>
        <taxon>Basidiomycota</taxon>
        <taxon>Agaricomycotina</taxon>
        <taxon>Agaricomycetes</taxon>
        <taxon>Polyporales</taxon>
        <taxon>Phanerochaetaceae</taxon>
        <taxon>Phanerochaete</taxon>
    </lineage>
</organism>
<dbReference type="GO" id="GO:0015079">
    <property type="term" value="F:potassium ion transmembrane transporter activity"/>
    <property type="evidence" value="ECO:0007669"/>
    <property type="project" value="InterPro"/>
</dbReference>
<evidence type="ECO:0000256" key="3">
    <source>
        <dbReference type="ARBA" id="ARBA00022538"/>
    </source>
</evidence>
<feature type="transmembrane region" description="Helical" evidence="9">
    <location>
        <begin position="79"/>
        <end position="99"/>
    </location>
</feature>
<gene>
    <name evidence="12" type="ORF">PHACADRAFT_203032</name>
</gene>
<dbReference type="EMBL" id="JH931243">
    <property type="protein sequence ID" value="EKM48262.1"/>
    <property type="molecule type" value="Genomic_DNA"/>
</dbReference>
<dbReference type="InterPro" id="IPR003855">
    <property type="entry name" value="K+_transporter"/>
</dbReference>
<keyword evidence="13" id="KW-1185">Reference proteome</keyword>
<evidence type="ECO:0000256" key="7">
    <source>
        <dbReference type="ARBA" id="ARBA00023065"/>
    </source>
</evidence>
<dbReference type="PANTHER" id="PTHR30540:SF83">
    <property type="entry name" value="K+ POTASSIUM TRANSPORTER"/>
    <property type="match status" value="1"/>
</dbReference>
<keyword evidence="7" id="KW-0406">Ion transport</keyword>
<dbReference type="KEGG" id="pco:PHACADRAFT_203032"/>
<dbReference type="PANTHER" id="PTHR30540">
    <property type="entry name" value="OSMOTIC STRESS POTASSIUM TRANSPORTER"/>
    <property type="match status" value="1"/>
</dbReference>
<dbReference type="STRING" id="650164.K5WDL4"/>
<feature type="domain" description="K+ potassium transporter C-terminal" evidence="11">
    <location>
        <begin position="283"/>
        <end position="459"/>
    </location>
</feature>
<dbReference type="InParanoid" id="K5WDL4"/>
<evidence type="ECO:0000313" key="12">
    <source>
        <dbReference type="EMBL" id="EKM48262.1"/>
    </source>
</evidence>
<reference evidence="12 13" key="1">
    <citation type="journal article" date="2012" name="BMC Genomics">
        <title>Comparative genomics of the white-rot fungi, Phanerochaete carnosa and P. chrysosporium, to elucidate the genetic basis of the distinct wood types they colonize.</title>
        <authorList>
            <person name="Suzuki H."/>
            <person name="MacDonald J."/>
            <person name="Syed K."/>
            <person name="Salamov A."/>
            <person name="Hori C."/>
            <person name="Aerts A."/>
            <person name="Henrissat B."/>
            <person name="Wiebenga A."/>
            <person name="vanKuyk P.A."/>
            <person name="Barry K."/>
            <person name="Lindquist E."/>
            <person name="LaButti K."/>
            <person name="Lapidus A."/>
            <person name="Lucas S."/>
            <person name="Coutinho P."/>
            <person name="Gong Y."/>
            <person name="Samejima M."/>
            <person name="Mahadevan R."/>
            <person name="Abou-Zaid M."/>
            <person name="de Vries R.P."/>
            <person name="Igarashi K."/>
            <person name="Yadav J.S."/>
            <person name="Grigoriev I.V."/>
            <person name="Master E.R."/>
        </authorList>
    </citation>
    <scope>NUCLEOTIDE SEQUENCE [LARGE SCALE GENOMIC DNA]</scope>
    <source>
        <strain evidence="12 13">HHB-10118-sp</strain>
    </source>
</reference>
<dbReference type="Pfam" id="PF02705">
    <property type="entry name" value="K_trans"/>
    <property type="match status" value="1"/>
</dbReference>
<name>K5WDL4_PHACS</name>